<sequence>MSTTSILRFVEGRSVSSGEVLEGEGFVSRALPRALRAAAHSMLALGRAQEITPSFRGHTFGCWGSIGCLADDTSKTSLEGAK</sequence>
<dbReference type="EMBL" id="SMMG02000007">
    <property type="protein sequence ID" value="KAA3464989.1"/>
    <property type="molecule type" value="Genomic_DNA"/>
</dbReference>
<accession>A0A5B6V6Y7</accession>
<reference evidence="2" key="1">
    <citation type="journal article" date="2019" name="Plant Biotechnol. J.">
        <title>Genome sequencing of the Australian wild diploid species Gossypium australe highlights disease resistance and delayed gland morphogenesis.</title>
        <authorList>
            <person name="Cai Y."/>
            <person name="Cai X."/>
            <person name="Wang Q."/>
            <person name="Wang P."/>
            <person name="Zhang Y."/>
            <person name="Cai C."/>
            <person name="Xu Y."/>
            <person name="Wang K."/>
            <person name="Zhou Z."/>
            <person name="Wang C."/>
            <person name="Geng S."/>
            <person name="Li B."/>
            <person name="Dong Q."/>
            <person name="Hou Y."/>
            <person name="Wang H."/>
            <person name="Ai P."/>
            <person name="Liu Z."/>
            <person name="Yi F."/>
            <person name="Sun M."/>
            <person name="An G."/>
            <person name="Cheng J."/>
            <person name="Zhang Y."/>
            <person name="Shi Q."/>
            <person name="Xie Y."/>
            <person name="Shi X."/>
            <person name="Chang Y."/>
            <person name="Huang F."/>
            <person name="Chen Y."/>
            <person name="Hong S."/>
            <person name="Mi L."/>
            <person name="Sun Q."/>
            <person name="Zhang L."/>
            <person name="Zhou B."/>
            <person name="Peng R."/>
            <person name="Zhang X."/>
            <person name="Liu F."/>
        </authorList>
    </citation>
    <scope>NUCLEOTIDE SEQUENCE [LARGE SCALE GENOMIC DNA]</scope>
    <source>
        <strain evidence="2">cv. PA1801</strain>
    </source>
</reference>
<evidence type="ECO:0000313" key="2">
    <source>
        <dbReference type="Proteomes" id="UP000325315"/>
    </source>
</evidence>
<gene>
    <name evidence="1" type="ORF">EPI10_000203</name>
</gene>
<dbReference type="Proteomes" id="UP000325315">
    <property type="component" value="Unassembled WGS sequence"/>
</dbReference>
<name>A0A5B6V6Y7_9ROSI</name>
<proteinExistence type="predicted"/>
<evidence type="ECO:0000313" key="1">
    <source>
        <dbReference type="EMBL" id="KAA3464989.1"/>
    </source>
</evidence>
<comment type="caution">
    <text evidence="1">The sequence shown here is derived from an EMBL/GenBank/DDBJ whole genome shotgun (WGS) entry which is preliminary data.</text>
</comment>
<dbReference type="AlphaFoldDB" id="A0A5B6V6Y7"/>
<keyword evidence="2" id="KW-1185">Reference proteome</keyword>
<protein>
    <submittedName>
        <fullName evidence="1">Uncharacterized protein</fullName>
    </submittedName>
</protein>
<organism evidence="1 2">
    <name type="scientific">Gossypium australe</name>
    <dbReference type="NCBI Taxonomy" id="47621"/>
    <lineage>
        <taxon>Eukaryota</taxon>
        <taxon>Viridiplantae</taxon>
        <taxon>Streptophyta</taxon>
        <taxon>Embryophyta</taxon>
        <taxon>Tracheophyta</taxon>
        <taxon>Spermatophyta</taxon>
        <taxon>Magnoliopsida</taxon>
        <taxon>eudicotyledons</taxon>
        <taxon>Gunneridae</taxon>
        <taxon>Pentapetalae</taxon>
        <taxon>rosids</taxon>
        <taxon>malvids</taxon>
        <taxon>Malvales</taxon>
        <taxon>Malvaceae</taxon>
        <taxon>Malvoideae</taxon>
        <taxon>Gossypium</taxon>
    </lineage>
</organism>